<dbReference type="InterPro" id="IPR044800">
    <property type="entry name" value="LEC2-like"/>
</dbReference>
<dbReference type="Proteomes" id="UP000604825">
    <property type="component" value="Unassembled WGS sequence"/>
</dbReference>
<evidence type="ECO:0000313" key="9">
    <source>
        <dbReference type="Proteomes" id="UP000604825"/>
    </source>
</evidence>
<dbReference type="Pfam" id="PF02362">
    <property type="entry name" value="B3"/>
    <property type="match status" value="1"/>
</dbReference>
<protein>
    <recommendedName>
        <fullName evidence="7">TF-B3 domain-containing protein</fullName>
    </recommendedName>
</protein>
<dbReference type="Gene3D" id="2.40.330.10">
    <property type="entry name" value="DNA-binding pseudobarrel domain"/>
    <property type="match status" value="1"/>
</dbReference>
<evidence type="ECO:0000313" key="8">
    <source>
        <dbReference type="EMBL" id="CAD6340588.1"/>
    </source>
</evidence>
<comment type="subcellular location">
    <subcellularLocation>
        <location evidence="1">Nucleus</location>
    </subcellularLocation>
</comment>
<dbReference type="GO" id="GO:0005634">
    <property type="term" value="C:nucleus"/>
    <property type="evidence" value="ECO:0007669"/>
    <property type="project" value="UniProtKB-SubCell"/>
</dbReference>
<name>A0A811SD09_9POAL</name>
<dbReference type="InterPro" id="IPR015300">
    <property type="entry name" value="DNA-bd_pseudobarrel_sf"/>
</dbReference>
<evidence type="ECO:0000259" key="7">
    <source>
        <dbReference type="PROSITE" id="PS50863"/>
    </source>
</evidence>
<dbReference type="GO" id="GO:0003700">
    <property type="term" value="F:DNA-binding transcription factor activity"/>
    <property type="evidence" value="ECO:0007669"/>
    <property type="project" value="InterPro"/>
</dbReference>
<dbReference type="PROSITE" id="PS50863">
    <property type="entry name" value="B3"/>
    <property type="match status" value="1"/>
</dbReference>
<keyword evidence="3" id="KW-0238">DNA-binding</keyword>
<keyword evidence="2" id="KW-0805">Transcription regulation</keyword>
<gene>
    <name evidence="8" type="ORF">NCGR_LOCUS64686</name>
</gene>
<evidence type="ECO:0000256" key="1">
    <source>
        <dbReference type="ARBA" id="ARBA00004123"/>
    </source>
</evidence>
<feature type="domain" description="TF-B3" evidence="7">
    <location>
        <begin position="41"/>
        <end position="144"/>
    </location>
</feature>
<feature type="region of interest" description="Disordered" evidence="6">
    <location>
        <begin position="14"/>
        <end position="38"/>
    </location>
</feature>
<dbReference type="GO" id="GO:0003677">
    <property type="term" value="F:DNA binding"/>
    <property type="evidence" value="ECO:0007669"/>
    <property type="project" value="UniProtKB-KW"/>
</dbReference>
<keyword evidence="5" id="KW-0539">Nucleus</keyword>
<dbReference type="SMART" id="SM01019">
    <property type="entry name" value="B3"/>
    <property type="match status" value="1"/>
</dbReference>
<evidence type="ECO:0000256" key="3">
    <source>
        <dbReference type="ARBA" id="ARBA00023125"/>
    </source>
</evidence>
<dbReference type="PANTHER" id="PTHR31140:SF78">
    <property type="entry name" value="B3 DOMAIN-CONTAINING PROTEIN OS06G0107800"/>
    <property type="match status" value="1"/>
</dbReference>
<comment type="caution">
    <text evidence="8">The sequence shown here is derived from an EMBL/GenBank/DDBJ whole genome shotgun (WGS) entry which is preliminary data.</text>
</comment>
<evidence type="ECO:0000256" key="2">
    <source>
        <dbReference type="ARBA" id="ARBA00023015"/>
    </source>
</evidence>
<sequence length="244" mass="26850">MALTLAPEPAAVAGGGGRVGDVDYSHSHSHGGSSGKRERMFEKVVTPSDVGKLNRLVVPKQFAERHLPLRGAAARSRGTVLCFHDARGGGTAWRFRYSYWSSSQSYVMTKGWNRYVRDKRLAAGDTVAFCRDGTRLFIDCRRRRSSRTGEQGAVPPAVVVPAAMLAVPPMTGHHQQQKQGLVIVFSGQHQHQQAEEAVTIVEAAAAAEAEDEEEAQRRRGRWLRLFGVNLLELRADPVLLDLQL</sequence>
<proteinExistence type="predicted"/>
<dbReference type="EMBL" id="CAJGYO010000019">
    <property type="protein sequence ID" value="CAD6340588.1"/>
    <property type="molecule type" value="Genomic_DNA"/>
</dbReference>
<organism evidence="8 9">
    <name type="scientific">Miscanthus lutarioriparius</name>
    <dbReference type="NCBI Taxonomy" id="422564"/>
    <lineage>
        <taxon>Eukaryota</taxon>
        <taxon>Viridiplantae</taxon>
        <taxon>Streptophyta</taxon>
        <taxon>Embryophyta</taxon>
        <taxon>Tracheophyta</taxon>
        <taxon>Spermatophyta</taxon>
        <taxon>Magnoliopsida</taxon>
        <taxon>Liliopsida</taxon>
        <taxon>Poales</taxon>
        <taxon>Poaceae</taxon>
        <taxon>PACMAD clade</taxon>
        <taxon>Panicoideae</taxon>
        <taxon>Andropogonodae</taxon>
        <taxon>Andropogoneae</taxon>
        <taxon>Saccharinae</taxon>
        <taxon>Miscanthus</taxon>
    </lineage>
</organism>
<evidence type="ECO:0000256" key="5">
    <source>
        <dbReference type="ARBA" id="ARBA00023242"/>
    </source>
</evidence>
<dbReference type="PANTHER" id="PTHR31140">
    <property type="entry name" value="B3 DOMAIN-CONTAINING TRANSCRIPTION FACTOR ABI3"/>
    <property type="match status" value="1"/>
</dbReference>
<dbReference type="SUPFAM" id="SSF101936">
    <property type="entry name" value="DNA-binding pseudobarrel domain"/>
    <property type="match status" value="1"/>
</dbReference>
<dbReference type="AlphaFoldDB" id="A0A811SD09"/>
<dbReference type="OrthoDB" id="2020802at2759"/>
<keyword evidence="9" id="KW-1185">Reference proteome</keyword>
<dbReference type="InterPro" id="IPR003340">
    <property type="entry name" value="B3_DNA-bd"/>
</dbReference>
<keyword evidence="4" id="KW-0804">Transcription</keyword>
<accession>A0A811SD09</accession>
<evidence type="ECO:0000256" key="4">
    <source>
        <dbReference type="ARBA" id="ARBA00023163"/>
    </source>
</evidence>
<reference evidence="8" key="1">
    <citation type="submission" date="2020-10" db="EMBL/GenBank/DDBJ databases">
        <authorList>
            <person name="Han B."/>
            <person name="Lu T."/>
            <person name="Zhao Q."/>
            <person name="Huang X."/>
            <person name="Zhao Y."/>
        </authorList>
    </citation>
    <scope>NUCLEOTIDE SEQUENCE</scope>
</reference>
<dbReference type="CDD" id="cd10017">
    <property type="entry name" value="B3_DNA"/>
    <property type="match status" value="1"/>
</dbReference>
<evidence type="ECO:0000256" key="6">
    <source>
        <dbReference type="SAM" id="MobiDB-lite"/>
    </source>
</evidence>